<keyword evidence="3" id="KW-1185">Reference proteome</keyword>
<dbReference type="Proteomes" id="UP000077628">
    <property type="component" value="Unassembled WGS sequence"/>
</dbReference>
<name>A0A177NCZ5_9GAMM</name>
<dbReference type="STRING" id="702114.A1355_11335"/>
<proteinExistence type="predicted"/>
<accession>A0A177NCZ5</accession>
<evidence type="ECO:0000256" key="1">
    <source>
        <dbReference type="SAM" id="Coils"/>
    </source>
</evidence>
<keyword evidence="1" id="KW-0175">Coiled coil</keyword>
<protein>
    <submittedName>
        <fullName evidence="2">MerR family transcriptional regulator</fullName>
    </submittedName>
</protein>
<dbReference type="Gene3D" id="1.10.1660.10">
    <property type="match status" value="1"/>
</dbReference>
<evidence type="ECO:0000313" key="2">
    <source>
        <dbReference type="EMBL" id="OAI15089.1"/>
    </source>
</evidence>
<dbReference type="RefSeq" id="WP_064030760.1">
    <property type="nucleotide sequence ID" value="NZ_LUUK01000195.1"/>
</dbReference>
<dbReference type="EMBL" id="LUUK01000195">
    <property type="protein sequence ID" value="OAI15089.1"/>
    <property type="molecule type" value="Genomic_DNA"/>
</dbReference>
<comment type="caution">
    <text evidence="2">The sequence shown here is derived from an EMBL/GenBank/DDBJ whole genome shotgun (WGS) entry which is preliminary data.</text>
</comment>
<gene>
    <name evidence="2" type="ORF">A1355_11335</name>
</gene>
<feature type="coiled-coil region" evidence="1">
    <location>
        <begin position="74"/>
        <end position="101"/>
    </location>
</feature>
<dbReference type="AlphaFoldDB" id="A0A177NCZ5"/>
<reference evidence="3" key="1">
    <citation type="submission" date="2016-03" db="EMBL/GenBank/DDBJ databases">
        <authorList>
            <person name="Heylen K."/>
            <person name="De Vos P."/>
            <person name="Vekeman B."/>
        </authorList>
    </citation>
    <scope>NUCLEOTIDE SEQUENCE [LARGE SCALE GENOMIC DNA]</scope>
    <source>
        <strain evidence="3">R-45383</strain>
    </source>
</reference>
<evidence type="ECO:0000313" key="3">
    <source>
        <dbReference type="Proteomes" id="UP000077628"/>
    </source>
</evidence>
<dbReference type="OrthoDB" id="9799091at2"/>
<organism evidence="2 3">
    <name type="scientific">Methylomonas koyamae</name>
    <dbReference type="NCBI Taxonomy" id="702114"/>
    <lineage>
        <taxon>Bacteria</taxon>
        <taxon>Pseudomonadati</taxon>
        <taxon>Pseudomonadota</taxon>
        <taxon>Gammaproteobacteria</taxon>
        <taxon>Methylococcales</taxon>
        <taxon>Methylococcaceae</taxon>
        <taxon>Methylomonas</taxon>
    </lineage>
</organism>
<sequence>MSQALSPLDAVLEEHGLTLQQLTSLGEVDLEWVSRHIAEGQLAPQRHGGEWRFSSAMLLRVRRIAALERDFEAVPELAALVADMQEEIDGLRRRLRRAGLE</sequence>